<feature type="compositionally biased region" description="Basic and acidic residues" evidence="1">
    <location>
        <begin position="206"/>
        <end position="216"/>
    </location>
</feature>
<dbReference type="EMBL" id="JABSTV010001251">
    <property type="protein sequence ID" value="KAH7952090.1"/>
    <property type="molecule type" value="Genomic_DNA"/>
</dbReference>
<evidence type="ECO:0000256" key="1">
    <source>
        <dbReference type="SAM" id="MobiDB-lite"/>
    </source>
</evidence>
<dbReference type="Proteomes" id="UP000821837">
    <property type="component" value="Chromosome 5"/>
</dbReference>
<feature type="compositionally biased region" description="Basic residues" evidence="1">
    <location>
        <begin position="186"/>
        <end position="203"/>
    </location>
</feature>
<evidence type="ECO:0000313" key="2">
    <source>
        <dbReference type="EMBL" id="KAH7952090.1"/>
    </source>
</evidence>
<proteinExistence type="predicted"/>
<accession>A0A9D4SWI7</accession>
<feature type="region of interest" description="Disordered" evidence="1">
    <location>
        <begin position="185"/>
        <end position="216"/>
    </location>
</feature>
<protein>
    <submittedName>
        <fullName evidence="2">Uncharacterized protein</fullName>
    </submittedName>
</protein>
<name>A0A9D4SWI7_RHISA</name>
<reference evidence="2" key="2">
    <citation type="submission" date="2021-09" db="EMBL/GenBank/DDBJ databases">
        <authorList>
            <person name="Jia N."/>
            <person name="Wang J."/>
            <person name="Shi W."/>
            <person name="Du L."/>
            <person name="Sun Y."/>
            <person name="Zhan W."/>
            <person name="Jiang J."/>
            <person name="Wang Q."/>
            <person name="Zhang B."/>
            <person name="Ji P."/>
            <person name="Sakyi L.B."/>
            <person name="Cui X."/>
            <person name="Yuan T."/>
            <person name="Jiang B."/>
            <person name="Yang W."/>
            <person name="Lam T.T.-Y."/>
            <person name="Chang Q."/>
            <person name="Ding S."/>
            <person name="Wang X."/>
            <person name="Zhu J."/>
            <person name="Ruan X."/>
            <person name="Zhao L."/>
            <person name="Wei J."/>
            <person name="Que T."/>
            <person name="Du C."/>
            <person name="Cheng J."/>
            <person name="Dai P."/>
            <person name="Han X."/>
            <person name="Huang E."/>
            <person name="Gao Y."/>
            <person name="Liu J."/>
            <person name="Shao H."/>
            <person name="Ye R."/>
            <person name="Li L."/>
            <person name="Wei W."/>
            <person name="Wang X."/>
            <person name="Wang C."/>
            <person name="Huo Q."/>
            <person name="Li W."/>
            <person name="Guo W."/>
            <person name="Chen H."/>
            <person name="Chen S."/>
            <person name="Zhou L."/>
            <person name="Zhou L."/>
            <person name="Ni X."/>
            <person name="Tian J."/>
            <person name="Zhou Y."/>
            <person name="Sheng Y."/>
            <person name="Liu T."/>
            <person name="Pan Y."/>
            <person name="Xia L."/>
            <person name="Li J."/>
            <person name="Zhao F."/>
            <person name="Cao W."/>
        </authorList>
    </citation>
    <scope>NUCLEOTIDE SEQUENCE</scope>
    <source>
        <strain evidence="2">Rsan-2018</strain>
        <tissue evidence="2">Larvae</tissue>
    </source>
</reference>
<keyword evidence="3" id="KW-1185">Reference proteome</keyword>
<dbReference type="AlphaFoldDB" id="A0A9D4SWI7"/>
<gene>
    <name evidence="2" type="ORF">HPB52_018304</name>
</gene>
<organism evidence="2 3">
    <name type="scientific">Rhipicephalus sanguineus</name>
    <name type="common">Brown dog tick</name>
    <name type="synonym">Ixodes sanguineus</name>
    <dbReference type="NCBI Taxonomy" id="34632"/>
    <lineage>
        <taxon>Eukaryota</taxon>
        <taxon>Metazoa</taxon>
        <taxon>Ecdysozoa</taxon>
        <taxon>Arthropoda</taxon>
        <taxon>Chelicerata</taxon>
        <taxon>Arachnida</taxon>
        <taxon>Acari</taxon>
        <taxon>Parasitiformes</taxon>
        <taxon>Ixodida</taxon>
        <taxon>Ixodoidea</taxon>
        <taxon>Ixodidae</taxon>
        <taxon>Rhipicephalinae</taxon>
        <taxon>Rhipicephalus</taxon>
        <taxon>Rhipicephalus</taxon>
    </lineage>
</organism>
<reference evidence="2" key="1">
    <citation type="journal article" date="2020" name="Cell">
        <title>Large-Scale Comparative Analyses of Tick Genomes Elucidate Their Genetic Diversity and Vector Capacities.</title>
        <authorList>
            <consortium name="Tick Genome and Microbiome Consortium (TIGMIC)"/>
            <person name="Jia N."/>
            <person name="Wang J."/>
            <person name="Shi W."/>
            <person name="Du L."/>
            <person name="Sun Y."/>
            <person name="Zhan W."/>
            <person name="Jiang J.F."/>
            <person name="Wang Q."/>
            <person name="Zhang B."/>
            <person name="Ji P."/>
            <person name="Bell-Sakyi L."/>
            <person name="Cui X.M."/>
            <person name="Yuan T.T."/>
            <person name="Jiang B.G."/>
            <person name="Yang W.F."/>
            <person name="Lam T.T."/>
            <person name="Chang Q.C."/>
            <person name="Ding S.J."/>
            <person name="Wang X.J."/>
            <person name="Zhu J.G."/>
            <person name="Ruan X.D."/>
            <person name="Zhao L."/>
            <person name="Wei J.T."/>
            <person name="Ye R.Z."/>
            <person name="Que T.C."/>
            <person name="Du C.H."/>
            <person name="Zhou Y.H."/>
            <person name="Cheng J.X."/>
            <person name="Dai P.F."/>
            <person name="Guo W.B."/>
            <person name="Han X.H."/>
            <person name="Huang E.J."/>
            <person name="Li L.F."/>
            <person name="Wei W."/>
            <person name="Gao Y.C."/>
            <person name="Liu J.Z."/>
            <person name="Shao H.Z."/>
            <person name="Wang X."/>
            <person name="Wang C.C."/>
            <person name="Yang T.C."/>
            <person name="Huo Q.B."/>
            <person name="Li W."/>
            <person name="Chen H.Y."/>
            <person name="Chen S.E."/>
            <person name="Zhou L.G."/>
            <person name="Ni X.B."/>
            <person name="Tian J.H."/>
            <person name="Sheng Y."/>
            <person name="Liu T."/>
            <person name="Pan Y.S."/>
            <person name="Xia L.Y."/>
            <person name="Li J."/>
            <person name="Zhao F."/>
            <person name="Cao W.C."/>
        </authorList>
    </citation>
    <scope>NUCLEOTIDE SEQUENCE</scope>
    <source>
        <strain evidence="2">Rsan-2018</strain>
    </source>
</reference>
<comment type="caution">
    <text evidence="2">The sequence shown here is derived from an EMBL/GenBank/DDBJ whole genome shotgun (WGS) entry which is preliminary data.</text>
</comment>
<dbReference type="VEuPathDB" id="VectorBase:RSAN_036627"/>
<sequence>MCQEQSSAVQFRAVEKASTCEGSSRFKNEPRLEAAKDAALIGEAAEDHSQRDEVLCQWNATETTNRVAENLAQTPSECVAALDFACGVQGDFDPLGKNTRARSLDGAKVESSKYNAVVDSSQICELSWSEESSCIVSKRFRLSASLPSKEDDDLFVSHLDCVGETTDEGFEKVDEHQMRAGCSKVSPKKRHRRKWRRRARRAAKSTTREKKKEGRVVRQCSQWEGVGSPAVLSTARLMGHGSAESVVPKK</sequence>
<evidence type="ECO:0000313" key="3">
    <source>
        <dbReference type="Proteomes" id="UP000821837"/>
    </source>
</evidence>